<accession>A0A9D6DNC0</accession>
<dbReference type="EMBL" id="JACOYY010000049">
    <property type="protein sequence ID" value="MBI2052375.1"/>
    <property type="molecule type" value="Genomic_DNA"/>
</dbReference>
<keyword evidence="6 8" id="KW-1133">Transmembrane helix</keyword>
<keyword evidence="7 8" id="KW-0472">Membrane</keyword>
<proteinExistence type="predicted"/>
<evidence type="ECO:0000256" key="8">
    <source>
        <dbReference type="SAM" id="Phobius"/>
    </source>
</evidence>
<dbReference type="InterPro" id="IPR051050">
    <property type="entry name" value="Lipid_II_flippase_MurJ/MviN"/>
</dbReference>
<keyword evidence="4" id="KW-0133">Cell shape</keyword>
<dbReference type="GO" id="GO:0015648">
    <property type="term" value="F:lipid-linked peptidoglycan transporter activity"/>
    <property type="evidence" value="ECO:0007669"/>
    <property type="project" value="TreeGrafter"/>
</dbReference>
<dbReference type="GO" id="GO:0034204">
    <property type="term" value="P:lipid translocation"/>
    <property type="evidence" value="ECO:0007669"/>
    <property type="project" value="TreeGrafter"/>
</dbReference>
<keyword evidence="3 8" id="KW-0812">Transmembrane</keyword>
<dbReference type="AlphaFoldDB" id="A0A9D6DNC0"/>
<evidence type="ECO:0000256" key="1">
    <source>
        <dbReference type="ARBA" id="ARBA00004651"/>
    </source>
</evidence>
<dbReference type="InterPro" id="IPR004268">
    <property type="entry name" value="MurJ"/>
</dbReference>
<feature type="non-terminal residue" evidence="9">
    <location>
        <position position="184"/>
    </location>
</feature>
<dbReference type="GO" id="GO:0009252">
    <property type="term" value="P:peptidoglycan biosynthetic process"/>
    <property type="evidence" value="ECO:0007669"/>
    <property type="project" value="UniProtKB-KW"/>
</dbReference>
<comment type="caution">
    <text evidence="9">The sequence shown here is derived from an EMBL/GenBank/DDBJ whole genome shotgun (WGS) entry which is preliminary data.</text>
</comment>
<dbReference type="PANTHER" id="PTHR47019:SF1">
    <property type="entry name" value="LIPID II FLIPPASE MURJ"/>
    <property type="match status" value="1"/>
</dbReference>
<keyword evidence="2" id="KW-1003">Cell membrane</keyword>
<evidence type="ECO:0000256" key="5">
    <source>
        <dbReference type="ARBA" id="ARBA00022984"/>
    </source>
</evidence>
<sequence>MTFNGFNGFLGQKTKGVLAAAAILAVAGLLSRLLGFGRNALLAYFYGAGDVLDAYFLAFRLPDFFFNLFFFGAFSAGFVPVFIKLKNHDPQKAWKLANDVLNLTLAVFVIFGAVFFVAAPGVLKLIAPGFEGEKLKLAVTLSRIMFLQPIFLGISVVFSGILQSTRRFLAYALAPVFYNLGIIF</sequence>
<feature type="transmembrane region" description="Helical" evidence="8">
    <location>
        <begin position="143"/>
        <end position="162"/>
    </location>
</feature>
<protein>
    <submittedName>
        <fullName evidence="9">Murein biosynthesis integral membrane protein MurJ</fullName>
    </submittedName>
</protein>
<dbReference type="GO" id="GO:0005886">
    <property type="term" value="C:plasma membrane"/>
    <property type="evidence" value="ECO:0007669"/>
    <property type="project" value="UniProtKB-SubCell"/>
</dbReference>
<feature type="transmembrane region" description="Helical" evidence="8">
    <location>
        <begin position="103"/>
        <end position="123"/>
    </location>
</feature>
<evidence type="ECO:0000313" key="9">
    <source>
        <dbReference type="EMBL" id="MBI2052375.1"/>
    </source>
</evidence>
<dbReference type="GO" id="GO:0008360">
    <property type="term" value="P:regulation of cell shape"/>
    <property type="evidence" value="ECO:0007669"/>
    <property type="project" value="UniProtKB-KW"/>
</dbReference>
<dbReference type="PANTHER" id="PTHR47019">
    <property type="entry name" value="LIPID II FLIPPASE MURJ"/>
    <property type="match status" value="1"/>
</dbReference>
<dbReference type="PRINTS" id="PR01806">
    <property type="entry name" value="VIRFACTRMVIN"/>
</dbReference>
<organism evidence="9 10">
    <name type="scientific">Candidatus Sungiibacteriota bacterium</name>
    <dbReference type="NCBI Taxonomy" id="2750080"/>
    <lineage>
        <taxon>Bacteria</taxon>
        <taxon>Candidatus Sungiibacteriota</taxon>
    </lineage>
</organism>
<dbReference type="Proteomes" id="UP000786662">
    <property type="component" value="Unassembled WGS sequence"/>
</dbReference>
<evidence type="ECO:0000256" key="3">
    <source>
        <dbReference type="ARBA" id="ARBA00022692"/>
    </source>
</evidence>
<reference evidence="9" key="1">
    <citation type="submission" date="2020-07" db="EMBL/GenBank/DDBJ databases">
        <title>Huge and variable diversity of episymbiotic CPR bacteria and DPANN archaea in groundwater ecosystems.</title>
        <authorList>
            <person name="He C.Y."/>
            <person name="Keren R."/>
            <person name="Whittaker M."/>
            <person name="Farag I.F."/>
            <person name="Doudna J."/>
            <person name="Cate J.H.D."/>
            <person name="Banfield J.F."/>
        </authorList>
    </citation>
    <scope>NUCLEOTIDE SEQUENCE</scope>
    <source>
        <strain evidence="9">NC_groundwater_191_Ag_S-0.1um_45_8</strain>
    </source>
</reference>
<comment type="subcellular location">
    <subcellularLocation>
        <location evidence="1">Cell membrane</location>
        <topology evidence="1">Multi-pass membrane protein</topology>
    </subcellularLocation>
</comment>
<feature type="transmembrane region" description="Helical" evidence="8">
    <location>
        <begin position="16"/>
        <end position="34"/>
    </location>
</feature>
<name>A0A9D6DNC0_9BACT</name>
<evidence type="ECO:0000256" key="6">
    <source>
        <dbReference type="ARBA" id="ARBA00022989"/>
    </source>
</evidence>
<keyword evidence="5" id="KW-0573">Peptidoglycan synthesis</keyword>
<evidence type="ECO:0000256" key="7">
    <source>
        <dbReference type="ARBA" id="ARBA00023136"/>
    </source>
</evidence>
<evidence type="ECO:0000256" key="2">
    <source>
        <dbReference type="ARBA" id="ARBA00022475"/>
    </source>
</evidence>
<evidence type="ECO:0000313" key="10">
    <source>
        <dbReference type="Proteomes" id="UP000786662"/>
    </source>
</evidence>
<dbReference type="Pfam" id="PF03023">
    <property type="entry name" value="MurJ"/>
    <property type="match status" value="1"/>
</dbReference>
<feature type="transmembrane region" description="Helical" evidence="8">
    <location>
        <begin position="64"/>
        <end position="83"/>
    </location>
</feature>
<gene>
    <name evidence="9" type="ORF">HYT38_01700</name>
</gene>
<evidence type="ECO:0000256" key="4">
    <source>
        <dbReference type="ARBA" id="ARBA00022960"/>
    </source>
</evidence>